<sequence length="105" mass="12210">MYLSVIKLESLIQPFHGFAKLSYCPTTTSFTIYVSVVDCSKNNNVVHYNECSISDVQSIWLHFESAIHRACFQVNMYYDHACLQRDKKQDVHILKQIVDTYLKVS</sequence>
<gene>
    <name evidence="1" type="ORF">COK99_01895</name>
</gene>
<organism evidence="1 2">
    <name type="scientific">Bacillus thuringiensis</name>
    <dbReference type="NCBI Taxonomy" id="1428"/>
    <lineage>
        <taxon>Bacteria</taxon>
        <taxon>Bacillati</taxon>
        <taxon>Bacillota</taxon>
        <taxon>Bacilli</taxon>
        <taxon>Bacillales</taxon>
        <taxon>Bacillaceae</taxon>
        <taxon>Bacillus</taxon>
        <taxon>Bacillus cereus group</taxon>
    </lineage>
</organism>
<protein>
    <submittedName>
        <fullName evidence="1">Uncharacterized protein</fullName>
    </submittedName>
</protein>
<comment type="caution">
    <text evidence="1">The sequence shown here is derived from an EMBL/GenBank/DDBJ whole genome shotgun (WGS) entry which is preliminary data.</text>
</comment>
<name>A0A9X7BTJ9_BACTU</name>
<proteinExistence type="predicted"/>
<dbReference type="AlphaFoldDB" id="A0A9X7BTJ9"/>
<dbReference type="Proteomes" id="UP000223366">
    <property type="component" value="Unassembled WGS sequence"/>
</dbReference>
<dbReference type="RefSeq" id="WP_098685629.1">
    <property type="nucleotide sequence ID" value="NZ_NVDU01000003.1"/>
</dbReference>
<accession>A0A9X7BTJ9</accession>
<reference evidence="1 2" key="1">
    <citation type="submission" date="2017-09" db="EMBL/GenBank/DDBJ databases">
        <title>Large-scale bioinformatics analysis of Bacillus genomes uncovers conserved roles of natural products in bacterial physiology.</title>
        <authorList>
            <consortium name="Agbiome Team Llc"/>
            <person name="Bleich R.M."/>
            <person name="Grubbs K.J."/>
            <person name="Santa Maria K.C."/>
            <person name="Allen S.E."/>
            <person name="Farag S."/>
            <person name="Shank E.A."/>
            <person name="Bowers A."/>
        </authorList>
    </citation>
    <scope>NUCLEOTIDE SEQUENCE [LARGE SCALE GENOMIC DNA]</scope>
    <source>
        <strain evidence="1 2">AFS060060</strain>
    </source>
</reference>
<dbReference type="EMBL" id="NVDU01000003">
    <property type="protein sequence ID" value="PFV35799.1"/>
    <property type="molecule type" value="Genomic_DNA"/>
</dbReference>
<evidence type="ECO:0000313" key="2">
    <source>
        <dbReference type="Proteomes" id="UP000223366"/>
    </source>
</evidence>
<evidence type="ECO:0000313" key="1">
    <source>
        <dbReference type="EMBL" id="PFV35799.1"/>
    </source>
</evidence>